<keyword evidence="1" id="KW-0812">Transmembrane</keyword>
<reference evidence="3 4" key="1">
    <citation type="submission" date="2020-08" db="EMBL/GenBank/DDBJ databases">
        <title>Genome public.</title>
        <authorList>
            <person name="Liu C."/>
            <person name="Sun Q."/>
        </authorList>
    </citation>
    <scope>NUCLEOTIDE SEQUENCE [LARGE SCALE GENOMIC DNA]</scope>
    <source>
        <strain evidence="3 4">NSJ-43</strain>
    </source>
</reference>
<protein>
    <submittedName>
        <fullName evidence="3">Phosphatase PAP2 family protein</fullName>
    </submittedName>
</protein>
<comment type="caution">
    <text evidence="3">The sequence shown here is derived from an EMBL/GenBank/DDBJ whole genome shotgun (WGS) entry which is preliminary data.</text>
</comment>
<feature type="transmembrane region" description="Helical" evidence="1">
    <location>
        <begin position="56"/>
        <end position="74"/>
    </location>
</feature>
<gene>
    <name evidence="3" type="ORF">H8S01_08575</name>
</gene>
<evidence type="ECO:0000256" key="1">
    <source>
        <dbReference type="SAM" id="Phobius"/>
    </source>
</evidence>
<evidence type="ECO:0000313" key="3">
    <source>
        <dbReference type="EMBL" id="MBC5681012.1"/>
    </source>
</evidence>
<dbReference type="PANTHER" id="PTHR14969">
    <property type="entry name" value="SPHINGOSINE-1-PHOSPHATE PHOSPHOHYDROLASE"/>
    <property type="match status" value="1"/>
</dbReference>
<dbReference type="EMBL" id="JACOPD010000005">
    <property type="protein sequence ID" value="MBC5681012.1"/>
    <property type="molecule type" value="Genomic_DNA"/>
</dbReference>
<dbReference type="Gene3D" id="1.20.144.10">
    <property type="entry name" value="Phosphatidic acid phosphatase type 2/haloperoxidase"/>
    <property type="match status" value="1"/>
</dbReference>
<dbReference type="RefSeq" id="WP_186836913.1">
    <property type="nucleotide sequence ID" value="NZ_JACOPD010000005.1"/>
</dbReference>
<accession>A0ABR7G0P0</accession>
<feature type="transmembrane region" description="Helical" evidence="1">
    <location>
        <begin position="118"/>
        <end position="138"/>
    </location>
</feature>
<dbReference type="SUPFAM" id="SSF48317">
    <property type="entry name" value="Acid phosphatase/Vanadium-dependent haloperoxidase"/>
    <property type="match status" value="1"/>
</dbReference>
<feature type="transmembrane region" description="Helical" evidence="1">
    <location>
        <begin position="150"/>
        <end position="166"/>
    </location>
</feature>
<dbReference type="InterPro" id="IPR036938">
    <property type="entry name" value="PAP2/HPO_sf"/>
</dbReference>
<feature type="domain" description="Phosphatidic acid phosphatase type 2/haloperoxidase" evidence="2">
    <location>
        <begin position="62"/>
        <end position="165"/>
    </location>
</feature>
<dbReference type="PANTHER" id="PTHR14969:SF13">
    <property type="entry name" value="AT30094P"/>
    <property type="match status" value="1"/>
</dbReference>
<sequence length="167" mass="19105">MDCLYVRFYRKCEAFFKEKQIRFDILKFLYKVLPVLEAAVYCGLIIYSFVKEDYLMFTKCIVVPATAFVVVSIFRKLIDSPRPYTKYDITPLINKDKIGESFPSRHTLSAFLITMTGFYVYFPVGIVLAVMSLIIAITRVVSGVHFTKDVITGAVIGILSGIIYFVF</sequence>
<evidence type="ECO:0000259" key="2">
    <source>
        <dbReference type="SMART" id="SM00014"/>
    </source>
</evidence>
<keyword evidence="1" id="KW-1133">Transmembrane helix</keyword>
<dbReference type="Proteomes" id="UP000628463">
    <property type="component" value="Unassembled WGS sequence"/>
</dbReference>
<dbReference type="CDD" id="cd01610">
    <property type="entry name" value="PAP2_like"/>
    <property type="match status" value="1"/>
</dbReference>
<dbReference type="Pfam" id="PF01569">
    <property type="entry name" value="PAP2"/>
    <property type="match status" value="1"/>
</dbReference>
<proteinExistence type="predicted"/>
<name>A0ABR7G0P0_9FIRM</name>
<dbReference type="InterPro" id="IPR000326">
    <property type="entry name" value="PAP2/HPO"/>
</dbReference>
<organism evidence="3 4">
    <name type="scientific">Lachnospira hominis</name>
    <name type="common">ex Liu et al. 2021</name>
    <dbReference type="NCBI Taxonomy" id="2763051"/>
    <lineage>
        <taxon>Bacteria</taxon>
        <taxon>Bacillati</taxon>
        <taxon>Bacillota</taxon>
        <taxon>Clostridia</taxon>
        <taxon>Lachnospirales</taxon>
        <taxon>Lachnospiraceae</taxon>
        <taxon>Lachnospira</taxon>
    </lineage>
</organism>
<dbReference type="SMART" id="SM00014">
    <property type="entry name" value="acidPPc"/>
    <property type="match status" value="1"/>
</dbReference>
<keyword evidence="1" id="KW-0472">Membrane</keyword>
<feature type="transmembrane region" description="Helical" evidence="1">
    <location>
        <begin position="28"/>
        <end position="50"/>
    </location>
</feature>
<evidence type="ECO:0000313" key="4">
    <source>
        <dbReference type="Proteomes" id="UP000628463"/>
    </source>
</evidence>
<keyword evidence="4" id="KW-1185">Reference proteome</keyword>